<dbReference type="EMBL" id="JAOAOG010000047">
    <property type="protein sequence ID" value="KAJ6252158.1"/>
    <property type="molecule type" value="Genomic_DNA"/>
</dbReference>
<comment type="caution">
    <text evidence="8">The sequence shown here is derived from an EMBL/GenBank/DDBJ whole genome shotgun (WGS) entry which is preliminary data.</text>
</comment>
<evidence type="ECO:0000256" key="7">
    <source>
        <dbReference type="PIRSR" id="PIRSR601019-2"/>
    </source>
</evidence>
<dbReference type="InterPro" id="IPR027417">
    <property type="entry name" value="P-loop_NTPase"/>
</dbReference>
<dbReference type="GO" id="GO:0005525">
    <property type="term" value="F:GTP binding"/>
    <property type="evidence" value="ECO:0007669"/>
    <property type="project" value="UniProtKB-KW"/>
</dbReference>
<keyword evidence="11" id="KW-1185">Reference proteome</keyword>
<evidence type="ECO:0000256" key="3">
    <source>
        <dbReference type="ARBA" id="ARBA00022842"/>
    </source>
</evidence>
<dbReference type="GO" id="GO:0005737">
    <property type="term" value="C:cytoplasm"/>
    <property type="evidence" value="ECO:0007669"/>
    <property type="project" value="TreeGrafter"/>
</dbReference>
<evidence type="ECO:0000256" key="4">
    <source>
        <dbReference type="ARBA" id="ARBA00023134"/>
    </source>
</evidence>
<evidence type="ECO:0000313" key="11">
    <source>
        <dbReference type="Proteomes" id="UP001150062"/>
    </source>
</evidence>
<protein>
    <submittedName>
        <fullName evidence="8">Guanine nucleotide-binding protein g(O) subunit alpha</fullName>
    </submittedName>
</protein>
<dbReference type="GO" id="GO:0007188">
    <property type="term" value="P:adenylate cyclase-modulating G protein-coupled receptor signaling pathway"/>
    <property type="evidence" value="ECO:0007669"/>
    <property type="project" value="TreeGrafter"/>
</dbReference>
<dbReference type="CDD" id="cd00066">
    <property type="entry name" value="G-alpha"/>
    <property type="match status" value="1"/>
</dbReference>
<dbReference type="GO" id="GO:0046872">
    <property type="term" value="F:metal ion binding"/>
    <property type="evidence" value="ECO:0007669"/>
    <property type="project" value="UniProtKB-KW"/>
</dbReference>
<evidence type="ECO:0000256" key="6">
    <source>
        <dbReference type="PIRSR" id="PIRSR601019-1"/>
    </source>
</evidence>
<dbReference type="PROSITE" id="PS51882">
    <property type="entry name" value="G_ALPHA"/>
    <property type="match status" value="1"/>
</dbReference>
<proteinExistence type="predicted"/>
<dbReference type="Pfam" id="PF00503">
    <property type="entry name" value="G-alpha"/>
    <property type="match status" value="1"/>
</dbReference>
<dbReference type="PANTHER" id="PTHR10218:SF302">
    <property type="entry name" value="GUANINE NUCLEOTIDE-BINDING PROTEIN ALPHA-5 SUBUNIT"/>
    <property type="match status" value="1"/>
</dbReference>
<evidence type="ECO:0000256" key="2">
    <source>
        <dbReference type="ARBA" id="ARBA00022741"/>
    </source>
</evidence>
<organism evidence="8 10">
    <name type="scientific">Anaeramoeba flamelloides</name>
    <dbReference type="NCBI Taxonomy" id="1746091"/>
    <lineage>
        <taxon>Eukaryota</taxon>
        <taxon>Metamonada</taxon>
        <taxon>Anaeramoebidae</taxon>
        <taxon>Anaeramoeba</taxon>
    </lineage>
</organism>
<evidence type="ECO:0000313" key="8">
    <source>
        <dbReference type="EMBL" id="KAJ3436710.1"/>
    </source>
</evidence>
<dbReference type="SUPFAM" id="SSF47895">
    <property type="entry name" value="Transducin (alpha subunit), insertion domain"/>
    <property type="match status" value="1"/>
</dbReference>
<evidence type="ECO:0000256" key="5">
    <source>
        <dbReference type="ARBA" id="ARBA00023224"/>
    </source>
</evidence>
<feature type="binding site" evidence="6">
    <location>
        <begin position="173"/>
        <end position="179"/>
    </location>
    <ligand>
        <name>GTP</name>
        <dbReference type="ChEBI" id="CHEBI:37565"/>
    </ligand>
</feature>
<keyword evidence="3 7" id="KW-0460">Magnesium</keyword>
<evidence type="ECO:0000313" key="10">
    <source>
        <dbReference type="Proteomes" id="UP001146793"/>
    </source>
</evidence>
<sequence length="351" mass="40704">MCGCISDKESNFESKNNKKIEMKARKIQRVQSSIFRLLIVGAGQSGKSTIVKQCKNLYTKGWSKKEFIKNRTPICSNVIESIQTLIEIKDKLGYEFSNSKNTKHSKEIQELGNYSKITEKIALKIKTLWNDPAIQKAYQKRNKFQLVDSAEYFLNKVEDISKEDYIPTVEDTLNLRITTTGINETSFTYSDQKYCLIDVGGQRNERKKWLHCFENVTSIIYVASLSAYDQVLAEEITVNRMAESLMLFSDIINSRWFNKIPAILFLNKYDLFEKKLKHSKLKKTFPDYDGGKDVDEGKVYIKNQFLSKNKENTKEIYTHYTTAIDPDNFQKVFESVNEILLKKSIKSIGWV</sequence>
<feature type="binding site" evidence="6">
    <location>
        <position position="323"/>
    </location>
    <ligand>
        <name>GTP</name>
        <dbReference type="ChEBI" id="CHEBI:37565"/>
    </ligand>
</feature>
<dbReference type="Gene3D" id="3.40.50.300">
    <property type="entry name" value="P-loop containing nucleotide triphosphate hydrolases"/>
    <property type="match status" value="1"/>
</dbReference>
<dbReference type="InterPro" id="IPR001019">
    <property type="entry name" value="Gprotein_alpha_su"/>
</dbReference>
<accession>A0AAV7Z7Z1</accession>
<dbReference type="PRINTS" id="PR00318">
    <property type="entry name" value="GPROTEINA"/>
</dbReference>
<keyword evidence="4 6" id="KW-0342">GTP-binding</keyword>
<dbReference type="PANTHER" id="PTHR10218">
    <property type="entry name" value="GTP-BINDING PROTEIN ALPHA SUBUNIT"/>
    <property type="match status" value="1"/>
</dbReference>
<feature type="binding site" evidence="7">
    <location>
        <position position="179"/>
    </location>
    <ligand>
        <name>Mg(2+)</name>
        <dbReference type="ChEBI" id="CHEBI:18420"/>
    </ligand>
</feature>
<gene>
    <name evidence="8" type="ORF">M0812_18774</name>
    <name evidence="9" type="ORF">M0813_14306</name>
</gene>
<reference evidence="8" key="2">
    <citation type="submission" date="2022-08" db="EMBL/GenBank/DDBJ databases">
        <title>Novel sulphate-reducing endosymbionts in the free-living metamonad Anaeramoeba.</title>
        <authorList>
            <person name="Jerlstrom-Hultqvist J."/>
            <person name="Cepicka I."/>
            <person name="Gallot-Lavallee L."/>
            <person name="Salas-Leiva D."/>
            <person name="Curtis B.A."/>
            <person name="Zahonova K."/>
            <person name="Pipaliya S."/>
            <person name="Dacks J."/>
            <person name="Roger A.J."/>
        </authorList>
    </citation>
    <scope>NUCLEOTIDE SEQUENCE</scope>
    <source>
        <strain evidence="8">Busselton2</strain>
    </source>
</reference>
<dbReference type="Proteomes" id="UP001150062">
    <property type="component" value="Unassembled WGS sequence"/>
</dbReference>
<keyword evidence="5" id="KW-0807">Transducer</keyword>
<dbReference type="GO" id="GO:0031683">
    <property type="term" value="F:G-protein beta/gamma-subunit complex binding"/>
    <property type="evidence" value="ECO:0007669"/>
    <property type="project" value="InterPro"/>
</dbReference>
<dbReference type="SMART" id="SM00275">
    <property type="entry name" value="G_alpha"/>
    <property type="match status" value="1"/>
</dbReference>
<dbReference type="Gene3D" id="1.10.400.10">
    <property type="entry name" value="GI Alpha 1, domain 2-like"/>
    <property type="match status" value="1"/>
</dbReference>
<dbReference type="Proteomes" id="UP001146793">
    <property type="component" value="Unassembled WGS sequence"/>
</dbReference>
<evidence type="ECO:0000313" key="9">
    <source>
        <dbReference type="EMBL" id="KAJ6252158.1"/>
    </source>
</evidence>
<feature type="binding site" evidence="6">
    <location>
        <begin position="148"/>
        <end position="149"/>
    </location>
    <ligand>
        <name>GTP</name>
        <dbReference type="ChEBI" id="CHEBI:37565"/>
    </ligand>
</feature>
<feature type="binding site" evidence="7">
    <location>
        <position position="48"/>
    </location>
    <ligand>
        <name>Mg(2+)</name>
        <dbReference type="ChEBI" id="CHEBI:18420"/>
    </ligand>
</feature>
<evidence type="ECO:0000256" key="1">
    <source>
        <dbReference type="ARBA" id="ARBA00022723"/>
    </source>
</evidence>
<dbReference type="FunFam" id="3.40.50.300:FF:000563">
    <property type="entry name" value="Guanine nucleotide-binding protein alpha subunit"/>
    <property type="match status" value="1"/>
</dbReference>
<dbReference type="GO" id="GO:0003924">
    <property type="term" value="F:GTPase activity"/>
    <property type="evidence" value="ECO:0007669"/>
    <property type="project" value="InterPro"/>
</dbReference>
<keyword evidence="2 6" id="KW-0547">Nucleotide-binding</keyword>
<dbReference type="GO" id="GO:0005834">
    <property type="term" value="C:heterotrimeric G-protein complex"/>
    <property type="evidence" value="ECO:0007669"/>
    <property type="project" value="TreeGrafter"/>
</dbReference>
<dbReference type="EMBL" id="JANTQA010000036">
    <property type="protein sequence ID" value="KAJ3436710.1"/>
    <property type="molecule type" value="Genomic_DNA"/>
</dbReference>
<dbReference type="SUPFAM" id="SSF52540">
    <property type="entry name" value="P-loop containing nucleoside triphosphate hydrolases"/>
    <property type="match status" value="1"/>
</dbReference>
<dbReference type="AlphaFoldDB" id="A0AAV7Z7Z1"/>
<keyword evidence="1 7" id="KW-0479">Metal-binding</keyword>
<feature type="binding site" evidence="6">
    <location>
        <begin position="267"/>
        <end position="270"/>
    </location>
    <ligand>
        <name>GTP</name>
        <dbReference type="ChEBI" id="CHEBI:37565"/>
    </ligand>
</feature>
<reference evidence="9" key="1">
    <citation type="submission" date="2022-08" db="EMBL/GenBank/DDBJ databases">
        <title>Novel sulfate-reducing endosymbionts in the free-living metamonad Anaeramoeba.</title>
        <authorList>
            <person name="Jerlstrom-Hultqvist J."/>
            <person name="Cepicka I."/>
            <person name="Gallot-Lavallee L."/>
            <person name="Salas-Leiva D."/>
            <person name="Curtis B.A."/>
            <person name="Zahonova K."/>
            <person name="Pipaliya S."/>
            <person name="Dacks J."/>
            <person name="Roger A.J."/>
        </authorList>
    </citation>
    <scope>NUCLEOTIDE SEQUENCE</scope>
    <source>
        <strain evidence="9">Schooner1</strain>
    </source>
</reference>
<name>A0AAV7Z7Z1_9EUKA</name>
<dbReference type="GO" id="GO:0001664">
    <property type="term" value="F:G protein-coupled receptor binding"/>
    <property type="evidence" value="ECO:0007669"/>
    <property type="project" value="TreeGrafter"/>
</dbReference>
<dbReference type="InterPro" id="IPR011025">
    <property type="entry name" value="GproteinA_insert"/>
</dbReference>
<feature type="binding site" evidence="6">
    <location>
        <begin position="198"/>
        <end position="202"/>
    </location>
    <ligand>
        <name>GTP</name>
        <dbReference type="ChEBI" id="CHEBI:37565"/>
    </ligand>
</feature>